<accession>A0A1I0DYE2</accession>
<dbReference type="Gene3D" id="3.40.430.10">
    <property type="entry name" value="Dihydrofolate Reductase, subunit A"/>
    <property type="match status" value="1"/>
</dbReference>
<sequence length="168" mass="19735">MKLIAAVDSNWGIGLNNQLLVNIPSDKRYFKALTEHQVVVMGRKTYESLPGKRALENRVNIILTKAMEFQAKGFLAAHSLEELFGMLRQFQEKEVFVIGGQTVYEQLHPYCEEAYITKIEYAYHADRFCPNLDQQKGWTRIGISEEETYYDLEYYFCKYKNHKFLRIS</sequence>
<dbReference type="CDD" id="cd00209">
    <property type="entry name" value="DHFR"/>
    <property type="match status" value="1"/>
</dbReference>
<dbReference type="GO" id="GO:0050661">
    <property type="term" value="F:NADP binding"/>
    <property type="evidence" value="ECO:0007669"/>
    <property type="project" value="InterPro"/>
</dbReference>
<evidence type="ECO:0000313" key="9">
    <source>
        <dbReference type="Proteomes" id="UP000199800"/>
    </source>
</evidence>
<evidence type="ECO:0000256" key="5">
    <source>
        <dbReference type="ARBA" id="ARBA00022857"/>
    </source>
</evidence>
<keyword evidence="4" id="KW-0554">One-carbon metabolism</keyword>
<dbReference type="Pfam" id="PF00186">
    <property type="entry name" value="DHFR_1"/>
    <property type="match status" value="1"/>
</dbReference>
<evidence type="ECO:0000259" key="7">
    <source>
        <dbReference type="PROSITE" id="PS51330"/>
    </source>
</evidence>
<dbReference type="RefSeq" id="WP_092478305.1">
    <property type="nucleotide sequence ID" value="NZ_FOHN01000017.1"/>
</dbReference>
<keyword evidence="5" id="KW-0521">NADP</keyword>
<feature type="domain" description="DHFR" evidence="7">
    <location>
        <begin position="1"/>
        <end position="161"/>
    </location>
</feature>
<dbReference type="InterPro" id="IPR001796">
    <property type="entry name" value="DHFR_dom"/>
</dbReference>
<dbReference type="InterPro" id="IPR024072">
    <property type="entry name" value="DHFR-like_dom_sf"/>
</dbReference>
<comment type="pathway">
    <text evidence="1">Cofactor biosynthesis; tetrahydrofolate biosynthesis; 5,6,7,8-tetrahydrofolate from 7,8-dihydrofolate: step 1/1.</text>
</comment>
<dbReference type="GO" id="GO:0046654">
    <property type="term" value="P:tetrahydrofolate biosynthetic process"/>
    <property type="evidence" value="ECO:0007669"/>
    <property type="project" value="UniProtKB-UniPathway"/>
</dbReference>
<evidence type="ECO:0000256" key="1">
    <source>
        <dbReference type="ARBA" id="ARBA00004903"/>
    </source>
</evidence>
<dbReference type="GO" id="GO:0006730">
    <property type="term" value="P:one-carbon metabolic process"/>
    <property type="evidence" value="ECO:0007669"/>
    <property type="project" value="UniProtKB-KW"/>
</dbReference>
<keyword evidence="9" id="KW-1185">Reference proteome</keyword>
<evidence type="ECO:0000256" key="6">
    <source>
        <dbReference type="ARBA" id="ARBA00023002"/>
    </source>
</evidence>
<dbReference type="AlphaFoldDB" id="A0A1I0DYE2"/>
<dbReference type="EC" id="1.5.1.3" evidence="3"/>
<dbReference type="InterPro" id="IPR012259">
    <property type="entry name" value="DHFR"/>
</dbReference>
<dbReference type="GO" id="GO:0046655">
    <property type="term" value="P:folic acid metabolic process"/>
    <property type="evidence" value="ECO:0007669"/>
    <property type="project" value="TreeGrafter"/>
</dbReference>
<dbReference type="EMBL" id="FOHN01000017">
    <property type="protein sequence ID" value="SET37297.1"/>
    <property type="molecule type" value="Genomic_DNA"/>
</dbReference>
<dbReference type="GO" id="GO:0004146">
    <property type="term" value="F:dihydrofolate reductase activity"/>
    <property type="evidence" value="ECO:0007669"/>
    <property type="project" value="UniProtKB-EC"/>
</dbReference>
<protein>
    <recommendedName>
        <fullName evidence="3">dihydrofolate reductase</fullName>
        <ecNumber evidence="3">1.5.1.3</ecNumber>
    </recommendedName>
</protein>
<comment type="similarity">
    <text evidence="2">Belongs to the dihydrofolate reductase family.</text>
</comment>
<dbReference type="SUPFAM" id="SSF53597">
    <property type="entry name" value="Dihydrofolate reductase-like"/>
    <property type="match status" value="1"/>
</dbReference>
<name>A0A1I0DYE2_9FIRM</name>
<dbReference type="OrthoDB" id="9804315at2"/>
<dbReference type="PANTHER" id="PTHR48069:SF3">
    <property type="entry name" value="DIHYDROFOLATE REDUCTASE"/>
    <property type="match status" value="1"/>
</dbReference>
<keyword evidence="6" id="KW-0560">Oxidoreductase</keyword>
<organism evidence="8 9">
    <name type="scientific">[Clostridium] polysaccharolyticum</name>
    <dbReference type="NCBI Taxonomy" id="29364"/>
    <lineage>
        <taxon>Bacteria</taxon>
        <taxon>Bacillati</taxon>
        <taxon>Bacillota</taxon>
        <taxon>Clostridia</taxon>
        <taxon>Lachnospirales</taxon>
        <taxon>Lachnospiraceae</taxon>
    </lineage>
</organism>
<dbReference type="GO" id="GO:0046452">
    <property type="term" value="P:dihydrofolate metabolic process"/>
    <property type="evidence" value="ECO:0007669"/>
    <property type="project" value="TreeGrafter"/>
</dbReference>
<evidence type="ECO:0000313" key="8">
    <source>
        <dbReference type="EMBL" id="SET37297.1"/>
    </source>
</evidence>
<dbReference type="UniPathway" id="UPA00077">
    <property type="reaction ID" value="UER00158"/>
</dbReference>
<evidence type="ECO:0000256" key="4">
    <source>
        <dbReference type="ARBA" id="ARBA00022563"/>
    </source>
</evidence>
<dbReference type="PROSITE" id="PS51330">
    <property type="entry name" value="DHFR_2"/>
    <property type="match status" value="1"/>
</dbReference>
<dbReference type="Proteomes" id="UP000199800">
    <property type="component" value="Unassembled WGS sequence"/>
</dbReference>
<proteinExistence type="inferred from homology"/>
<gene>
    <name evidence="8" type="ORF">SAMN04487772_11735</name>
</gene>
<dbReference type="PRINTS" id="PR00070">
    <property type="entry name" value="DHFR"/>
</dbReference>
<evidence type="ECO:0000256" key="3">
    <source>
        <dbReference type="ARBA" id="ARBA00012856"/>
    </source>
</evidence>
<dbReference type="PANTHER" id="PTHR48069">
    <property type="entry name" value="DIHYDROFOLATE REDUCTASE"/>
    <property type="match status" value="1"/>
</dbReference>
<dbReference type="STRING" id="29364.SAMN04487772_11735"/>
<evidence type="ECO:0000256" key="2">
    <source>
        <dbReference type="ARBA" id="ARBA00009539"/>
    </source>
</evidence>
<reference evidence="8 9" key="1">
    <citation type="submission" date="2016-10" db="EMBL/GenBank/DDBJ databases">
        <authorList>
            <person name="de Groot N.N."/>
        </authorList>
    </citation>
    <scope>NUCLEOTIDE SEQUENCE [LARGE SCALE GENOMIC DNA]</scope>
    <source>
        <strain evidence="8 9">DSM 1801</strain>
    </source>
</reference>